<organism evidence="2 3">
    <name type="scientific">Leishmania orientalis</name>
    <dbReference type="NCBI Taxonomy" id="2249476"/>
    <lineage>
        <taxon>Eukaryota</taxon>
        <taxon>Discoba</taxon>
        <taxon>Euglenozoa</taxon>
        <taxon>Kinetoplastea</taxon>
        <taxon>Metakinetoplastina</taxon>
        <taxon>Trypanosomatida</taxon>
        <taxon>Trypanosomatidae</taxon>
        <taxon>Leishmaniinae</taxon>
        <taxon>Leishmania</taxon>
    </lineage>
</organism>
<feature type="region of interest" description="Disordered" evidence="1">
    <location>
        <begin position="546"/>
        <end position="566"/>
    </location>
</feature>
<evidence type="ECO:0000313" key="2">
    <source>
        <dbReference type="EMBL" id="KAG5466472.1"/>
    </source>
</evidence>
<comment type="caution">
    <text evidence="2">The sequence shown here is derived from an EMBL/GenBank/DDBJ whole genome shotgun (WGS) entry which is preliminary data.</text>
</comment>
<dbReference type="RefSeq" id="XP_067059362.1">
    <property type="nucleotide sequence ID" value="XM_067203671.1"/>
</dbReference>
<gene>
    <name evidence="2" type="ORF">LSCM4_01623</name>
</gene>
<dbReference type="Proteomes" id="UP000674143">
    <property type="component" value="Unassembled WGS sequence"/>
</dbReference>
<evidence type="ECO:0000313" key="3">
    <source>
        <dbReference type="Proteomes" id="UP000674143"/>
    </source>
</evidence>
<name>A0A836GFD9_9TRYP</name>
<dbReference type="EMBL" id="JAFHLR010000035">
    <property type="protein sequence ID" value="KAG5466472.1"/>
    <property type="molecule type" value="Genomic_DNA"/>
</dbReference>
<proteinExistence type="predicted"/>
<protein>
    <submittedName>
        <fullName evidence="2">Uncharacterized protein</fullName>
    </submittedName>
</protein>
<dbReference type="KEGG" id="loi:92357605"/>
<reference evidence="3" key="1">
    <citation type="journal article" date="2021" name="Microbiol. Resour. Announc.">
        <title>LGAAP: Leishmaniinae Genome Assembly and Annotation Pipeline.</title>
        <authorList>
            <person name="Almutairi H."/>
            <person name="Urbaniak M.D."/>
            <person name="Bates M.D."/>
            <person name="Jariyapan N."/>
            <person name="Kwakye-Nuako G."/>
            <person name="Thomaz-Soccol V."/>
            <person name="Al-Salem W.S."/>
            <person name="Dillon R.J."/>
            <person name="Bates P.A."/>
            <person name="Gatherer D."/>
        </authorList>
    </citation>
    <scope>NUCLEOTIDE SEQUENCE [LARGE SCALE GENOMIC DNA]</scope>
</reference>
<keyword evidence="3" id="KW-1185">Reference proteome</keyword>
<dbReference type="AlphaFoldDB" id="A0A836GFD9"/>
<sequence>MRGRSTPAVRGLSLDAGALSVARGRDSESLPTAALTTGLLPCSSLRDCIRSYCVRLRELADSGLSEHDVSFAFLQAEFSAVSQLRAFVDDVEYRSCANSPFFSGSALQCNLQETLNYALAVVRCITQSVYGRYVKVLMLFLLELRFRILIRDVRFFAEHHHAAPSLARMRGEFAVSQVTEQQALMRAFQLIDWRRYRDGAQMQTRRSTLGKGKASSFAKELRLAFEQVVQATIYVKIQRLTLHRCTNLPAETHDLPAAVEKLGAAAHWIKQRDNLFGRLASFQATHSRVTSGTDVAQLCDRLRVHIESAFTKVTITSQEPKASETDKAEMLKFFTGSGGEAVEVEAALASFFDVVERMHERAPELWAINFLLHWYGVEEGMRLARDADVVDGGFKQQCGGVFEKQFFAPENRLLTSRILVPHCCDVTRCDEATAEAWVDACFRRGATGKDDTGSASPTWPGMPPAAPPPEYCLARNVIYRWGEAGSDQVSRTAGELDGVIYDAATRQVLFVLEAKQNIADVGKACMQKEKLFKALDAVWEALSRSSPPAMQAGAQQSTKEETTPSASTVEALNATPAVAASCAASTRLRVGPLELYFFVASPTAAEAASEQISLDDGSPAIGREAEDATGFPETPTCGPMAAAAAPRVCLKTSAASSVALCKPFFTQDNFASFSCTSSTAAHSDATESAAALVRSDSMLSHILRRDQRWVYLTCVPRGNSSGGRTAAPAPGGTIHAVELRLVVAACDSIAESYDRYLDMKVLPSTATPALHSLLSAMLMSSAYLSATEPMTPFQLALELPPPECLSASAELAMASVTDPYEYVLQLYRHEARCKDGSAAVEQVRLRENFIDGLVFSERSLILAVNTVAKQMERKRKGVPSFCDVLQMLMQQGCVRNLVMAFGDGEASR</sequence>
<dbReference type="GeneID" id="92357605"/>
<reference evidence="3" key="2">
    <citation type="journal article" date="2021" name="Sci. Data">
        <title>Chromosome-scale genome sequencing, assembly and annotation of six genomes from subfamily Leishmaniinae.</title>
        <authorList>
            <person name="Almutairi H."/>
            <person name="Urbaniak M.D."/>
            <person name="Bates M.D."/>
            <person name="Jariyapan N."/>
            <person name="Kwakye-Nuako G."/>
            <person name="Thomaz Soccol V."/>
            <person name="Al-Salem W.S."/>
            <person name="Dillon R.J."/>
            <person name="Bates P.A."/>
            <person name="Gatherer D."/>
        </authorList>
    </citation>
    <scope>NUCLEOTIDE SEQUENCE [LARGE SCALE GENOMIC DNA]</scope>
</reference>
<accession>A0A836GFD9</accession>
<evidence type="ECO:0000256" key="1">
    <source>
        <dbReference type="SAM" id="MobiDB-lite"/>
    </source>
</evidence>